<dbReference type="EMBL" id="WSEM01000008">
    <property type="protein sequence ID" value="MVQ35042.1"/>
    <property type="molecule type" value="Genomic_DNA"/>
</dbReference>
<feature type="transmembrane region" description="Helical" evidence="8">
    <location>
        <begin position="184"/>
        <end position="205"/>
    </location>
</feature>
<evidence type="ECO:0000256" key="4">
    <source>
        <dbReference type="ARBA" id="ARBA00022544"/>
    </source>
</evidence>
<evidence type="ECO:0000313" key="9">
    <source>
        <dbReference type="EMBL" id="MVQ35042.1"/>
    </source>
</evidence>
<keyword evidence="6 8" id="KW-1133">Transmembrane helix</keyword>
<feature type="transmembrane region" description="Helical" evidence="8">
    <location>
        <begin position="125"/>
        <end position="143"/>
    </location>
</feature>
<dbReference type="NCBIfam" id="TIGR00912">
    <property type="entry name" value="2A0309"/>
    <property type="match status" value="1"/>
</dbReference>
<comment type="subcellular location">
    <subcellularLocation>
        <location evidence="1">Membrane</location>
        <topology evidence="1">Multi-pass membrane protein</topology>
    </subcellularLocation>
</comment>
<reference evidence="9 10" key="1">
    <citation type="submission" date="2019-12" db="EMBL/GenBank/DDBJ databases">
        <authorList>
            <person name="Huq M.A."/>
        </authorList>
    </citation>
    <scope>NUCLEOTIDE SEQUENCE [LARGE SCALE GENOMIC DNA]</scope>
    <source>
        <strain evidence="9 10">MAH-34</strain>
    </source>
</reference>
<comment type="similarity">
    <text evidence="2">Belongs to the amino acid-polyamine-organocation (APC) superfamily. Spore germination protein (SGP) (TC 2.A.3.9) family.</text>
</comment>
<evidence type="ECO:0000256" key="8">
    <source>
        <dbReference type="SAM" id="Phobius"/>
    </source>
</evidence>
<dbReference type="Proteomes" id="UP000467637">
    <property type="component" value="Unassembled WGS sequence"/>
</dbReference>
<dbReference type="PANTHER" id="PTHR34975:SF2">
    <property type="entry name" value="SPORE GERMINATION PROTEIN A2"/>
    <property type="match status" value="1"/>
</dbReference>
<evidence type="ECO:0000256" key="2">
    <source>
        <dbReference type="ARBA" id="ARBA00007998"/>
    </source>
</evidence>
<evidence type="ECO:0000256" key="6">
    <source>
        <dbReference type="ARBA" id="ARBA00022989"/>
    </source>
</evidence>
<dbReference type="PANTHER" id="PTHR34975">
    <property type="entry name" value="SPORE GERMINATION PROTEIN A2"/>
    <property type="match status" value="1"/>
</dbReference>
<keyword evidence="3" id="KW-0813">Transport</keyword>
<keyword evidence="5 8" id="KW-0812">Transmembrane</keyword>
<proteinExistence type="inferred from homology"/>
<keyword evidence="7 8" id="KW-0472">Membrane</keyword>
<evidence type="ECO:0000313" key="10">
    <source>
        <dbReference type="Proteomes" id="UP000467637"/>
    </source>
</evidence>
<gene>
    <name evidence="9" type="ORF">GON05_10295</name>
</gene>
<evidence type="ECO:0000256" key="5">
    <source>
        <dbReference type="ARBA" id="ARBA00022692"/>
    </source>
</evidence>
<feature type="transmembrane region" description="Helical" evidence="8">
    <location>
        <begin position="83"/>
        <end position="105"/>
    </location>
</feature>
<dbReference type="InterPro" id="IPR004761">
    <property type="entry name" value="Spore_GerAB"/>
</dbReference>
<comment type="caution">
    <text evidence="9">The sequence shown here is derived from an EMBL/GenBank/DDBJ whole genome shotgun (WGS) entry which is preliminary data.</text>
</comment>
<feature type="transmembrane region" description="Helical" evidence="8">
    <location>
        <begin position="258"/>
        <end position="281"/>
    </location>
</feature>
<feature type="transmembrane region" description="Helical" evidence="8">
    <location>
        <begin position="373"/>
        <end position="396"/>
    </location>
</feature>
<name>A0ABW9U4M7_9BACL</name>
<feature type="transmembrane region" description="Helical" evidence="8">
    <location>
        <begin position="155"/>
        <end position="177"/>
    </location>
</feature>
<accession>A0ABW9U4M7</accession>
<keyword evidence="10" id="KW-1185">Reference proteome</keyword>
<sequence length="411" mass="47462">MISRRKISVMAFSVSRFLWRLSGRCSPIWGACLGREVRISMNKSRIPYMYSSFLLIFLVHDAQVGVGLPGFQRIVYRDAGHDAWLAVLAAGLVNQLIVWIMIRTLRKFGDKDLYDIHVMVYGKTIGYAMNLIYIGYFLFAMVIELRNYVEMIQVWLFPAAPQWVLSLLIGCAVFYGVRGGLRTIVGTSLVFICLTLWLNLLLYFPLRYSEWTRLLPLMEADAGQFAKGMLSNFFTMTGFEILYFIYTYAKDKTKVQLYAQLGIFSVTIVYTTVMIVSIVFFSGGELLKTNWATFTMLKVIKFPFLERFEFIGVSLWLMVILPNLLFFCWAASRGVKRIFAWQQKYWLYPIIGVVTVTCSFIDTRLQIEALNDFFAKGCVYLIYVYPFILYVAAWLYGRKHKTTLLAGETQS</sequence>
<evidence type="ECO:0000256" key="7">
    <source>
        <dbReference type="ARBA" id="ARBA00023136"/>
    </source>
</evidence>
<evidence type="ECO:0000256" key="3">
    <source>
        <dbReference type="ARBA" id="ARBA00022448"/>
    </source>
</evidence>
<feature type="transmembrane region" description="Helical" evidence="8">
    <location>
        <begin position="310"/>
        <end position="333"/>
    </location>
</feature>
<organism evidence="9 10">
    <name type="scientific">Paenibacillus anseongense</name>
    <dbReference type="NCBI Taxonomy" id="2682845"/>
    <lineage>
        <taxon>Bacteria</taxon>
        <taxon>Bacillati</taxon>
        <taxon>Bacillota</taxon>
        <taxon>Bacilli</taxon>
        <taxon>Bacillales</taxon>
        <taxon>Paenibacillaceae</taxon>
        <taxon>Paenibacillus</taxon>
    </lineage>
</organism>
<keyword evidence="4" id="KW-0309">Germination</keyword>
<feature type="transmembrane region" description="Helical" evidence="8">
    <location>
        <begin position="225"/>
        <end position="246"/>
    </location>
</feature>
<feature type="transmembrane region" description="Helical" evidence="8">
    <location>
        <begin position="345"/>
        <end position="367"/>
    </location>
</feature>
<evidence type="ECO:0000256" key="1">
    <source>
        <dbReference type="ARBA" id="ARBA00004141"/>
    </source>
</evidence>
<feature type="transmembrane region" description="Helical" evidence="8">
    <location>
        <begin position="48"/>
        <end position="71"/>
    </location>
</feature>
<dbReference type="Pfam" id="PF03845">
    <property type="entry name" value="Spore_permease"/>
    <property type="match status" value="1"/>
</dbReference>
<protein>
    <submittedName>
        <fullName evidence="9">GerAB/ArcD/ProY family transporter</fullName>
    </submittedName>
</protein>